<dbReference type="EMBL" id="QUMU01000013">
    <property type="protein sequence ID" value="REG25016.1"/>
    <property type="molecule type" value="Genomic_DNA"/>
</dbReference>
<gene>
    <name evidence="1" type="ORF">ATI61_11379</name>
</gene>
<evidence type="ECO:0000313" key="2">
    <source>
        <dbReference type="Proteomes" id="UP000256345"/>
    </source>
</evidence>
<accession>A0ABX9JR59</accession>
<name>A0ABX9JR59_9BACT</name>
<keyword evidence="2" id="KW-1185">Reference proteome</keyword>
<dbReference type="Proteomes" id="UP000256345">
    <property type="component" value="Unassembled WGS sequence"/>
</dbReference>
<protein>
    <submittedName>
        <fullName evidence="1">Uncharacterized protein</fullName>
    </submittedName>
</protein>
<reference evidence="1 2" key="1">
    <citation type="submission" date="2018-08" db="EMBL/GenBank/DDBJ databases">
        <title>Genomic Encyclopedia of Archaeal and Bacterial Type Strains, Phase II (KMG-II): from individual species to whole genera.</title>
        <authorList>
            <person name="Goeker M."/>
        </authorList>
    </citation>
    <scope>NUCLEOTIDE SEQUENCE [LARGE SCALE GENOMIC DNA]</scope>
    <source>
        <strain evidence="1 2">DSM 2261</strain>
    </source>
</reference>
<organism evidence="1 2">
    <name type="scientific">Archangium gephyra</name>
    <dbReference type="NCBI Taxonomy" id="48"/>
    <lineage>
        <taxon>Bacteria</taxon>
        <taxon>Pseudomonadati</taxon>
        <taxon>Myxococcota</taxon>
        <taxon>Myxococcia</taxon>
        <taxon>Myxococcales</taxon>
        <taxon>Cystobacterineae</taxon>
        <taxon>Archangiaceae</taxon>
        <taxon>Archangium</taxon>
    </lineage>
</organism>
<evidence type="ECO:0000313" key="1">
    <source>
        <dbReference type="EMBL" id="REG25016.1"/>
    </source>
</evidence>
<proteinExistence type="predicted"/>
<comment type="caution">
    <text evidence="1">The sequence shown here is derived from an EMBL/GenBank/DDBJ whole genome shotgun (WGS) entry which is preliminary data.</text>
</comment>
<sequence length="473" mass="50715">MSAFGPAATAVHRAPMDPTKRVNYVLGMVLGVDDFTQEFTYLSERDRWLTRELLGYGTVWGLAVTQEPGTRGPEVRVSPGVAVSPRGNLLRVTPAQCASLNDWLAARTPEVSARMAGASPGTRLKVYVVLGYDECLTDAVPIPGEPCRTEEDATKPSRIADDFTLELSFTPPAQHEEDALRDLVRWLRTHIQVSSTPGTSVPLDAFLGFLRGAVLVPPGSPPSPPWSPSDFLLDTSPASPLVVATEDLCRYLRAALRVWVTELRHLWRTNWLGEAQGCMEPLTPVSAGGEDRVLLAELSLPVTRELEGGAWKVASAPAKVDILEDGRPFVAHLRLLQEWMLCGTRPDTPAPAPAANTVTRPAGMPAYSIVAAGILPPVPPEQSFNALKIIGTADGSATLTFTGYQNPTGKPFQYIVKALLVSAPAVKGFVVTLGGFQANGFVLNVSDAQGAPVPVALMNNLRLVVEVSQYQAG</sequence>